<comment type="caution">
    <text evidence="3">The sequence shown here is derived from an EMBL/GenBank/DDBJ whole genome shotgun (WGS) entry which is preliminary data.</text>
</comment>
<evidence type="ECO:0000313" key="4">
    <source>
        <dbReference type="Proteomes" id="UP001591681"/>
    </source>
</evidence>
<dbReference type="AlphaFoldDB" id="A0ABD1J6Q8"/>
<evidence type="ECO:0000313" key="3">
    <source>
        <dbReference type="EMBL" id="KAL2081648.1"/>
    </source>
</evidence>
<dbReference type="Proteomes" id="UP001591681">
    <property type="component" value="Unassembled WGS sequence"/>
</dbReference>
<dbReference type="SUPFAM" id="SSF48726">
    <property type="entry name" value="Immunoglobulin"/>
    <property type="match status" value="1"/>
</dbReference>
<evidence type="ECO:0000259" key="2">
    <source>
        <dbReference type="PROSITE" id="PS50835"/>
    </source>
</evidence>
<dbReference type="SMART" id="SM00408">
    <property type="entry name" value="IGc2"/>
    <property type="match status" value="1"/>
</dbReference>
<dbReference type="PROSITE" id="PS50835">
    <property type="entry name" value="IG_LIKE"/>
    <property type="match status" value="1"/>
</dbReference>
<evidence type="ECO:0000256" key="1">
    <source>
        <dbReference type="SAM" id="Phobius"/>
    </source>
</evidence>
<accession>A0ABD1J6Q8</accession>
<dbReference type="InterPro" id="IPR036179">
    <property type="entry name" value="Ig-like_dom_sf"/>
</dbReference>
<gene>
    <name evidence="3" type="ORF">ACEWY4_023501</name>
</gene>
<keyword evidence="4" id="KW-1185">Reference proteome</keyword>
<dbReference type="InterPro" id="IPR013106">
    <property type="entry name" value="Ig_V-set"/>
</dbReference>
<dbReference type="SMART" id="SM00409">
    <property type="entry name" value="IG"/>
    <property type="match status" value="1"/>
</dbReference>
<feature type="transmembrane region" description="Helical" evidence="1">
    <location>
        <begin position="144"/>
        <end position="166"/>
    </location>
</feature>
<dbReference type="Gene3D" id="2.60.40.10">
    <property type="entry name" value="Immunoglobulins"/>
    <property type="match status" value="1"/>
</dbReference>
<sequence>MRLTLQDFSYMATTGLLQCLGVCVILLHFASGDYFISEPLGKNVTLQCNTSGDMLKISWIKDGIQVFLHSPLLGVNATKQNSTLERTHVDPSTPGILHIYNVQISDEGMYTCNMTDTQTTVRTERWNFTISLASSSQPEISTTISIATIAGTIFLIIVIITILYIYSGINAYLSEGRASGWLLGDSGYPLKPYLMTPVMNKQTDAERRWRCHDMSGGYLQYSPEKVVMFVKATAVLHNICRMANLPDPEHIPAMVEDEEEGHDDGAQTGRTARNNLIARYFTR</sequence>
<dbReference type="InterPro" id="IPR003598">
    <property type="entry name" value="Ig_sub2"/>
</dbReference>
<dbReference type="InterPro" id="IPR007110">
    <property type="entry name" value="Ig-like_dom"/>
</dbReference>
<dbReference type="Pfam" id="PF07686">
    <property type="entry name" value="V-set"/>
    <property type="match status" value="1"/>
</dbReference>
<dbReference type="InterPro" id="IPR013783">
    <property type="entry name" value="Ig-like_fold"/>
</dbReference>
<proteinExistence type="predicted"/>
<dbReference type="EMBL" id="JBHFQA010000020">
    <property type="protein sequence ID" value="KAL2081648.1"/>
    <property type="molecule type" value="Genomic_DNA"/>
</dbReference>
<feature type="domain" description="Ig-like" evidence="2">
    <location>
        <begin position="41"/>
        <end position="122"/>
    </location>
</feature>
<reference evidence="3 4" key="1">
    <citation type="submission" date="2024-09" db="EMBL/GenBank/DDBJ databases">
        <title>A chromosome-level genome assembly of Gray's grenadier anchovy, Coilia grayii.</title>
        <authorList>
            <person name="Fu Z."/>
        </authorList>
    </citation>
    <scope>NUCLEOTIDE SEQUENCE [LARGE SCALE GENOMIC DNA]</scope>
    <source>
        <strain evidence="3">G4</strain>
        <tissue evidence="3">Muscle</tissue>
    </source>
</reference>
<dbReference type="CDD" id="cd00096">
    <property type="entry name" value="Ig"/>
    <property type="match status" value="1"/>
</dbReference>
<protein>
    <recommendedName>
        <fullName evidence="2">Ig-like domain-containing protein</fullName>
    </recommendedName>
</protein>
<name>A0ABD1J6Q8_9TELE</name>
<dbReference type="InterPro" id="IPR003599">
    <property type="entry name" value="Ig_sub"/>
</dbReference>
<keyword evidence="1" id="KW-0472">Membrane</keyword>
<organism evidence="3 4">
    <name type="scientific">Coilia grayii</name>
    <name type="common">Gray's grenadier anchovy</name>
    <dbReference type="NCBI Taxonomy" id="363190"/>
    <lineage>
        <taxon>Eukaryota</taxon>
        <taxon>Metazoa</taxon>
        <taxon>Chordata</taxon>
        <taxon>Craniata</taxon>
        <taxon>Vertebrata</taxon>
        <taxon>Euteleostomi</taxon>
        <taxon>Actinopterygii</taxon>
        <taxon>Neopterygii</taxon>
        <taxon>Teleostei</taxon>
        <taxon>Clupei</taxon>
        <taxon>Clupeiformes</taxon>
        <taxon>Clupeoidei</taxon>
        <taxon>Engraulidae</taxon>
        <taxon>Coilinae</taxon>
        <taxon>Coilia</taxon>
    </lineage>
</organism>
<keyword evidence="1" id="KW-1133">Transmembrane helix</keyword>
<keyword evidence="1" id="KW-0812">Transmembrane</keyword>